<dbReference type="InterPro" id="IPR042099">
    <property type="entry name" value="ANL_N_sf"/>
</dbReference>
<dbReference type="Pfam" id="PF00550">
    <property type="entry name" value="PP-binding"/>
    <property type="match status" value="1"/>
</dbReference>
<keyword evidence="5" id="KW-1185">Reference proteome</keyword>
<dbReference type="Gene3D" id="1.10.1200.10">
    <property type="entry name" value="ACP-like"/>
    <property type="match status" value="1"/>
</dbReference>
<dbReference type="SUPFAM" id="SSF47336">
    <property type="entry name" value="ACP-like"/>
    <property type="match status" value="1"/>
</dbReference>
<dbReference type="InterPro" id="IPR006162">
    <property type="entry name" value="Ppantetheine_attach_site"/>
</dbReference>
<comment type="caution">
    <text evidence="4">The sequence shown here is derived from an EMBL/GenBank/DDBJ whole genome shotgun (WGS) entry which is preliminary data.</text>
</comment>
<dbReference type="Gene3D" id="3.40.50.12780">
    <property type="entry name" value="N-terminal domain of ligase-like"/>
    <property type="match status" value="1"/>
</dbReference>
<dbReference type="GO" id="GO:0005737">
    <property type="term" value="C:cytoplasm"/>
    <property type="evidence" value="ECO:0007669"/>
    <property type="project" value="TreeGrafter"/>
</dbReference>
<evidence type="ECO:0000259" key="3">
    <source>
        <dbReference type="PROSITE" id="PS50075"/>
    </source>
</evidence>
<dbReference type="GO" id="GO:0044550">
    <property type="term" value="P:secondary metabolite biosynthetic process"/>
    <property type="evidence" value="ECO:0007669"/>
    <property type="project" value="TreeGrafter"/>
</dbReference>
<dbReference type="Proteomes" id="UP000014139">
    <property type="component" value="Unassembled WGS sequence"/>
</dbReference>
<gene>
    <name evidence="4" type="ORF">H480_09628</name>
</gene>
<dbReference type="InterPro" id="IPR036736">
    <property type="entry name" value="ACP-like_sf"/>
</dbReference>
<dbReference type="PANTHER" id="PTHR45527">
    <property type="entry name" value="NONRIBOSOMAL PEPTIDE SYNTHETASE"/>
    <property type="match status" value="1"/>
</dbReference>
<dbReference type="SMART" id="SM00823">
    <property type="entry name" value="PKS_PP"/>
    <property type="match status" value="1"/>
</dbReference>
<evidence type="ECO:0000256" key="1">
    <source>
        <dbReference type="ARBA" id="ARBA00022450"/>
    </source>
</evidence>
<dbReference type="PROSITE" id="PS00012">
    <property type="entry name" value="PHOSPHOPANTETHEINE"/>
    <property type="match status" value="1"/>
</dbReference>
<keyword evidence="1" id="KW-0596">Phosphopantetheine</keyword>
<protein>
    <submittedName>
        <fullName evidence="4">Putative non-ribosomal peptide synthetase</fullName>
    </submittedName>
</protein>
<sequence length="324" mass="33549">MPLVVAPDAARTDGHLLAGLLTRHDVGLVHASPLVWARVAEHLGEAVGGRTALIGAEPAPSTLVRTLRALDADVHTVFPARGRWVLADGVPVAGLDADVVAPDGRRLPLGVRGELQLGTATGVLAHWRPDGSLHVHGPLDRQLTFGGTRVDLATVEDALTTHTDVVAAAVTLRPGAADLVAVVQAPAKPQLAADLARHAETVLPPRARPAWYLRVDVLPETAAHEVDRTAVAELAAAAGPPPEAPAEAAPDATTGAVVAMFAELLKRADVTPDTNFFASGGHSLLAAQLVQRIQKQTGVRLKLSAAFAHPTPAALAELITGSVR</sequence>
<feature type="domain" description="Carrier" evidence="3">
    <location>
        <begin position="248"/>
        <end position="323"/>
    </location>
</feature>
<reference evidence="4 5" key="1">
    <citation type="submission" date="2013-02" db="EMBL/GenBank/DDBJ databases">
        <title>Draft genome sequence of Amycolatopsis vancoresmycina strain DSM 44592T.</title>
        <authorList>
            <person name="Kumar S."/>
            <person name="Kaur N."/>
            <person name="Kaur C."/>
            <person name="Raghava G.P.S."/>
            <person name="Mayilraj S."/>
        </authorList>
    </citation>
    <scope>NUCLEOTIDE SEQUENCE [LARGE SCALE GENOMIC DNA]</scope>
    <source>
        <strain evidence="4 5">DSM 44592</strain>
    </source>
</reference>
<dbReference type="GO" id="GO:0043041">
    <property type="term" value="P:amino acid activation for nonribosomal peptide biosynthetic process"/>
    <property type="evidence" value="ECO:0007669"/>
    <property type="project" value="TreeGrafter"/>
</dbReference>
<keyword evidence="2" id="KW-0597">Phosphoprotein</keyword>
<proteinExistence type="predicted"/>
<dbReference type="GO" id="GO:0031177">
    <property type="term" value="F:phosphopantetheine binding"/>
    <property type="evidence" value="ECO:0007669"/>
    <property type="project" value="InterPro"/>
</dbReference>
<dbReference type="InterPro" id="IPR009081">
    <property type="entry name" value="PP-bd_ACP"/>
</dbReference>
<dbReference type="PROSITE" id="PS50075">
    <property type="entry name" value="CARRIER"/>
    <property type="match status" value="1"/>
</dbReference>
<evidence type="ECO:0000313" key="5">
    <source>
        <dbReference type="Proteomes" id="UP000014139"/>
    </source>
</evidence>
<dbReference type="AlphaFoldDB" id="R1GBP5"/>
<dbReference type="InterPro" id="IPR020806">
    <property type="entry name" value="PKS_PP-bd"/>
</dbReference>
<dbReference type="SUPFAM" id="SSF56801">
    <property type="entry name" value="Acetyl-CoA synthetase-like"/>
    <property type="match status" value="1"/>
</dbReference>
<dbReference type="eggNOG" id="COG1020">
    <property type="taxonomic scope" value="Bacteria"/>
</dbReference>
<organism evidence="4 5">
    <name type="scientific">Amycolatopsis vancoresmycina DSM 44592</name>
    <dbReference type="NCBI Taxonomy" id="1292037"/>
    <lineage>
        <taxon>Bacteria</taxon>
        <taxon>Bacillati</taxon>
        <taxon>Actinomycetota</taxon>
        <taxon>Actinomycetes</taxon>
        <taxon>Pseudonocardiales</taxon>
        <taxon>Pseudonocardiaceae</taxon>
        <taxon>Amycolatopsis</taxon>
    </lineage>
</organism>
<dbReference type="Gene3D" id="3.30.300.30">
    <property type="match status" value="1"/>
</dbReference>
<evidence type="ECO:0000313" key="4">
    <source>
        <dbReference type="EMBL" id="EOD68797.1"/>
    </source>
</evidence>
<dbReference type="PANTHER" id="PTHR45527:SF1">
    <property type="entry name" value="FATTY ACID SYNTHASE"/>
    <property type="match status" value="1"/>
</dbReference>
<name>R1GBP5_9PSEU</name>
<dbReference type="EMBL" id="AOUO01000116">
    <property type="protein sequence ID" value="EOD68797.1"/>
    <property type="molecule type" value="Genomic_DNA"/>
</dbReference>
<evidence type="ECO:0000256" key="2">
    <source>
        <dbReference type="ARBA" id="ARBA00022553"/>
    </source>
</evidence>
<dbReference type="InterPro" id="IPR045851">
    <property type="entry name" value="AMP-bd_C_sf"/>
</dbReference>
<accession>R1GBP5</accession>